<dbReference type="EMBL" id="QFNF01000001">
    <property type="protein sequence ID" value="PZO81025.1"/>
    <property type="molecule type" value="Genomic_DNA"/>
</dbReference>
<keyword evidence="1" id="KW-0813">Transport</keyword>
<evidence type="ECO:0000256" key="6">
    <source>
        <dbReference type="ARBA" id="ARBA00023136"/>
    </source>
</evidence>
<evidence type="ECO:0000313" key="9">
    <source>
        <dbReference type="Proteomes" id="UP000248614"/>
    </source>
</evidence>
<protein>
    <submittedName>
        <fullName evidence="8">Heme ABC exporter ATP-binding protein CcmA</fullName>
    </submittedName>
</protein>
<accession>A0A2W5BD65</accession>
<evidence type="ECO:0000313" key="8">
    <source>
        <dbReference type="EMBL" id="PZO81025.1"/>
    </source>
</evidence>
<evidence type="ECO:0000256" key="3">
    <source>
        <dbReference type="ARBA" id="ARBA00022748"/>
    </source>
</evidence>
<evidence type="ECO:0000256" key="2">
    <source>
        <dbReference type="ARBA" id="ARBA00022741"/>
    </source>
</evidence>
<dbReference type="InterPro" id="IPR003593">
    <property type="entry name" value="AAA+_ATPase"/>
</dbReference>
<gene>
    <name evidence="8" type="primary">ccmA</name>
    <name evidence="8" type="ORF">DI632_00140</name>
</gene>
<dbReference type="PANTHER" id="PTHR43499">
    <property type="entry name" value="ABC TRANSPORTER I FAMILY MEMBER 1"/>
    <property type="match status" value="1"/>
</dbReference>
<dbReference type="SUPFAM" id="SSF52540">
    <property type="entry name" value="P-loop containing nucleoside triphosphate hydrolases"/>
    <property type="match status" value="1"/>
</dbReference>
<dbReference type="Proteomes" id="UP000248614">
    <property type="component" value="Unassembled WGS sequence"/>
</dbReference>
<evidence type="ECO:0000256" key="5">
    <source>
        <dbReference type="ARBA" id="ARBA00022967"/>
    </source>
</evidence>
<dbReference type="InterPro" id="IPR027417">
    <property type="entry name" value="P-loop_NTPase"/>
</dbReference>
<keyword evidence="2" id="KW-0547">Nucleotide-binding</keyword>
<feature type="domain" description="ABC transporter" evidence="7">
    <location>
        <begin position="3"/>
        <end position="187"/>
    </location>
</feature>
<sequence length="187" mass="18637">MTLTFAGVTATRGGRVLFRDLSFALAAGGALSVQGPNGVGKSTLVRIAAGLLPPAAGSVARAGAVALLTEAAALDAQLPLADALGFWAGLDAARDRLRPAMVAMGIDPLADVPVRMLSTGQRRRAAIARVIASGAPLWLLDEPANGLDAASLARLETAIAAHRAGGGAVLVASHVAVALPDAQALAL</sequence>
<reference evidence="8 9" key="1">
    <citation type="submission" date="2017-08" db="EMBL/GenBank/DDBJ databases">
        <title>Infants hospitalized years apart are colonized by the same room-sourced microbial strains.</title>
        <authorList>
            <person name="Brooks B."/>
            <person name="Olm M.R."/>
            <person name="Firek B.A."/>
            <person name="Baker R."/>
            <person name="Thomas B.C."/>
            <person name="Morowitz M.J."/>
            <person name="Banfield J.F."/>
        </authorList>
    </citation>
    <scope>NUCLEOTIDE SEQUENCE [LARGE SCALE GENOMIC DNA]</scope>
    <source>
        <strain evidence="8">S2_018_000_R3_110</strain>
    </source>
</reference>
<keyword evidence="3" id="KW-0201">Cytochrome c-type biogenesis</keyword>
<dbReference type="PROSITE" id="PS50893">
    <property type="entry name" value="ABC_TRANSPORTER_2"/>
    <property type="match status" value="1"/>
</dbReference>
<evidence type="ECO:0000259" key="7">
    <source>
        <dbReference type="PROSITE" id="PS50893"/>
    </source>
</evidence>
<dbReference type="InterPro" id="IPR003439">
    <property type="entry name" value="ABC_transporter-like_ATP-bd"/>
</dbReference>
<dbReference type="GO" id="GO:0016887">
    <property type="term" value="F:ATP hydrolysis activity"/>
    <property type="evidence" value="ECO:0007669"/>
    <property type="project" value="InterPro"/>
</dbReference>
<dbReference type="SMART" id="SM00382">
    <property type="entry name" value="AAA"/>
    <property type="match status" value="1"/>
</dbReference>
<dbReference type="Pfam" id="PF00005">
    <property type="entry name" value="ABC_tran"/>
    <property type="match status" value="1"/>
</dbReference>
<dbReference type="PANTHER" id="PTHR43499:SF1">
    <property type="entry name" value="ABC TRANSPORTER I FAMILY MEMBER 1"/>
    <property type="match status" value="1"/>
</dbReference>
<dbReference type="AlphaFoldDB" id="A0A2W5BD65"/>
<comment type="caution">
    <text evidence="8">The sequence shown here is derived from an EMBL/GenBank/DDBJ whole genome shotgun (WGS) entry which is preliminary data.</text>
</comment>
<organism evidence="8 9">
    <name type="scientific">Sphingomonas hengshuiensis</name>
    <dbReference type="NCBI Taxonomy" id="1609977"/>
    <lineage>
        <taxon>Bacteria</taxon>
        <taxon>Pseudomonadati</taxon>
        <taxon>Pseudomonadota</taxon>
        <taxon>Alphaproteobacteria</taxon>
        <taxon>Sphingomonadales</taxon>
        <taxon>Sphingomonadaceae</taxon>
        <taxon>Sphingomonas</taxon>
    </lineage>
</organism>
<keyword evidence="6" id="KW-0472">Membrane</keyword>
<dbReference type="GO" id="GO:0022857">
    <property type="term" value="F:transmembrane transporter activity"/>
    <property type="evidence" value="ECO:0007669"/>
    <property type="project" value="InterPro"/>
</dbReference>
<keyword evidence="5" id="KW-1278">Translocase</keyword>
<dbReference type="NCBIfam" id="TIGR01189">
    <property type="entry name" value="ccmA"/>
    <property type="match status" value="1"/>
</dbReference>
<keyword evidence="4 8" id="KW-0067">ATP-binding</keyword>
<name>A0A2W5BD65_9SPHN</name>
<dbReference type="GO" id="GO:0005524">
    <property type="term" value="F:ATP binding"/>
    <property type="evidence" value="ECO:0007669"/>
    <property type="project" value="UniProtKB-KW"/>
</dbReference>
<proteinExistence type="predicted"/>
<evidence type="ECO:0000256" key="1">
    <source>
        <dbReference type="ARBA" id="ARBA00022448"/>
    </source>
</evidence>
<dbReference type="GO" id="GO:0017004">
    <property type="term" value="P:cytochrome complex assembly"/>
    <property type="evidence" value="ECO:0007669"/>
    <property type="project" value="UniProtKB-KW"/>
</dbReference>
<dbReference type="InterPro" id="IPR005895">
    <property type="entry name" value="ABC_transptr_haem_export_CcmA"/>
</dbReference>
<dbReference type="Gene3D" id="3.40.50.300">
    <property type="entry name" value="P-loop containing nucleotide triphosphate hydrolases"/>
    <property type="match status" value="1"/>
</dbReference>
<evidence type="ECO:0000256" key="4">
    <source>
        <dbReference type="ARBA" id="ARBA00022840"/>
    </source>
</evidence>